<dbReference type="AlphaFoldDB" id="A0A9K3KJ46"/>
<comment type="caution">
    <text evidence="3">The sequence shown here is derived from an EMBL/GenBank/DDBJ whole genome shotgun (WGS) entry which is preliminary data.</text>
</comment>
<dbReference type="EMBL" id="JAGRRH010000022">
    <property type="protein sequence ID" value="KAG7344687.1"/>
    <property type="molecule type" value="Genomic_DNA"/>
</dbReference>
<name>A0A9K3KJ46_9STRA</name>
<evidence type="ECO:0000313" key="5">
    <source>
        <dbReference type="Proteomes" id="UP000693970"/>
    </source>
</evidence>
<reference evidence="3" key="1">
    <citation type="journal article" date="2021" name="Sci. Rep.">
        <title>Diploid genomic architecture of Nitzschia inconspicua, an elite biomass production diatom.</title>
        <authorList>
            <person name="Oliver A."/>
            <person name="Podell S."/>
            <person name="Pinowska A."/>
            <person name="Traller J.C."/>
            <person name="Smith S.R."/>
            <person name="McClure R."/>
            <person name="Beliaev A."/>
            <person name="Bohutskyi P."/>
            <person name="Hill E.A."/>
            <person name="Rabines A."/>
            <person name="Zheng H."/>
            <person name="Allen L.Z."/>
            <person name="Kuo A."/>
            <person name="Grigoriev I.V."/>
            <person name="Allen A.E."/>
            <person name="Hazlebeck D."/>
            <person name="Allen E.E."/>
        </authorList>
    </citation>
    <scope>NUCLEOTIDE SEQUENCE</scope>
    <source>
        <strain evidence="3">Hildebrandi</strain>
    </source>
</reference>
<keyword evidence="1" id="KW-0808">Transferase</keyword>
<dbReference type="GO" id="GO:0016301">
    <property type="term" value="F:kinase activity"/>
    <property type="evidence" value="ECO:0007669"/>
    <property type="project" value="UniProtKB-KW"/>
</dbReference>
<keyword evidence="1" id="KW-0418">Kinase</keyword>
<protein>
    <submittedName>
        <fullName evidence="3">PLC-like phosphodiesterase, TIM beta/alpha-barrel-containing protein domain containing protein</fullName>
    </submittedName>
    <submittedName>
        <fullName evidence="1">Protein kinase-like domain containing protein</fullName>
    </submittedName>
</protein>
<evidence type="ECO:0000313" key="4">
    <source>
        <dbReference type="EMBL" id="KAG7370415.1"/>
    </source>
</evidence>
<evidence type="ECO:0000313" key="2">
    <source>
        <dbReference type="EMBL" id="KAG7337024.1"/>
    </source>
</evidence>
<evidence type="ECO:0000313" key="1">
    <source>
        <dbReference type="EMBL" id="KAG7336744.1"/>
    </source>
</evidence>
<keyword evidence="5" id="KW-1185">Reference proteome</keyword>
<sequence>MGKNDNKKLASYPFVQECTNYDRVMHGTDVFSGILRDALKQSKLDLEQSLPEFLERPFYNGMQIDYEVKDDSVHGRGLYTKEDLPEGTRVWDGDLASFTNLRDFVAFLRYLPNDLQCDVILWAYPVKNSDRKVYLAMDEGSYMNDGGINDSNIGGKNAVTVRDVKAGEHLAENYHGYVDFEGKVKWFHELRERVFGSGEYTEQGTPPQLSSKQNDHHTMLRIDTTSTATASAIFYLFREMDALVDASVSKALVDSFCSVVVLVDSGITSTKTDTFQEQSPWPLNQECLLSSRTRLIVGSHTQPRSFQIQNLPLHTTKYSVSKKTRMNLLTVCYSYLSYGLYVLHGFSSRRKVRFYCNSKSESWPMPQKEKKHCRDFHVSILLRPTAT</sequence>
<accession>A0A9K3KJ46</accession>
<organism evidence="3 5">
    <name type="scientific">Nitzschia inconspicua</name>
    <dbReference type="NCBI Taxonomy" id="303405"/>
    <lineage>
        <taxon>Eukaryota</taxon>
        <taxon>Sar</taxon>
        <taxon>Stramenopiles</taxon>
        <taxon>Ochrophyta</taxon>
        <taxon>Bacillariophyta</taxon>
        <taxon>Bacillariophyceae</taxon>
        <taxon>Bacillariophycidae</taxon>
        <taxon>Bacillariales</taxon>
        <taxon>Bacillariaceae</taxon>
        <taxon>Nitzschia</taxon>
    </lineage>
</organism>
<dbReference type="EMBL" id="JAGRRH010000109">
    <property type="protein sequence ID" value="KAG7336744.1"/>
    <property type="molecule type" value="Genomic_DNA"/>
</dbReference>
<dbReference type="OrthoDB" id="46969at2759"/>
<reference evidence="3" key="2">
    <citation type="submission" date="2021-04" db="EMBL/GenBank/DDBJ databases">
        <authorList>
            <person name="Podell S."/>
        </authorList>
    </citation>
    <scope>NUCLEOTIDE SEQUENCE</scope>
    <source>
        <strain evidence="3">Hildebrandi</strain>
    </source>
</reference>
<dbReference type="Proteomes" id="UP000693970">
    <property type="component" value="Unassembled WGS sequence"/>
</dbReference>
<evidence type="ECO:0000313" key="3">
    <source>
        <dbReference type="EMBL" id="KAG7344687.1"/>
    </source>
</evidence>
<gene>
    <name evidence="2" type="ORF">IV203_022788</name>
    <name evidence="4" type="ORF">IV203_028161</name>
    <name evidence="1" type="ORF">IV203_028185</name>
    <name evidence="3" type="ORF">IV203_032218</name>
</gene>
<dbReference type="EMBL" id="JAGRRH010000097">
    <property type="protein sequence ID" value="KAG7337024.1"/>
    <property type="molecule type" value="Genomic_DNA"/>
</dbReference>
<proteinExistence type="predicted"/>
<dbReference type="EMBL" id="JAGRRH010000005">
    <property type="protein sequence ID" value="KAG7370415.1"/>
    <property type="molecule type" value="Genomic_DNA"/>
</dbReference>